<dbReference type="EMBL" id="JBHSMG010000001">
    <property type="protein sequence ID" value="MFC5500795.1"/>
    <property type="molecule type" value="Genomic_DNA"/>
</dbReference>
<dbReference type="Proteomes" id="UP001596039">
    <property type="component" value="Unassembled WGS sequence"/>
</dbReference>
<reference evidence="3" key="1">
    <citation type="journal article" date="2019" name="Int. J. Syst. Evol. Microbiol.">
        <title>The Global Catalogue of Microorganisms (GCM) 10K type strain sequencing project: providing services to taxonomists for standard genome sequencing and annotation.</title>
        <authorList>
            <consortium name="The Broad Institute Genomics Platform"/>
            <consortium name="The Broad Institute Genome Sequencing Center for Infectious Disease"/>
            <person name="Wu L."/>
            <person name="Ma J."/>
        </authorList>
    </citation>
    <scope>NUCLEOTIDE SEQUENCE [LARGE SCALE GENOMIC DNA]</scope>
    <source>
        <strain evidence="3">CGMCC 4.6997</strain>
    </source>
</reference>
<keyword evidence="3" id="KW-1185">Reference proteome</keyword>
<evidence type="ECO:0000256" key="1">
    <source>
        <dbReference type="SAM" id="Phobius"/>
    </source>
</evidence>
<protein>
    <recommendedName>
        <fullName evidence="4">Chain-length determining protein</fullName>
    </recommendedName>
</protein>
<dbReference type="RefSeq" id="WP_386738408.1">
    <property type="nucleotide sequence ID" value="NZ_JBHSMG010000001.1"/>
</dbReference>
<feature type="transmembrane region" description="Helical" evidence="1">
    <location>
        <begin position="169"/>
        <end position="190"/>
    </location>
</feature>
<organism evidence="2 3">
    <name type="scientific">Lysinimonas soli</name>
    <dbReference type="NCBI Taxonomy" id="1074233"/>
    <lineage>
        <taxon>Bacteria</taxon>
        <taxon>Bacillati</taxon>
        <taxon>Actinomycetota</taxon>
        <taxon>Actinomycetes</taxon>
        <taxon>Micrococcales</taxon>
        <taxon>Microbacteriaceae</taxon>
        <taxon>Lysinimonas</taxon>
    </lineage>
</organism>
<accession>A0ABW0NJM9</accession>
<sequence>MLPALLIAIVATVLVFAYGPRDYESTASYAVVNPDIPTDAQIQADPTLGKLNSNNPYLRSSDPSLVASVVMTQLNAPSTADALAAKGLGKTYTVEPSVSGSGFIATITGTGNTPAQSLATTKELGSMFTSTLRQIQTVNGADDRYLYTAIVASAPDRATEKISSRLRTVIIVAVCGVILIFGSVSLGSALTARRQRREQAEEGHAASSQPA</sequence>
<name>A0ABW0NJM9_9MICO</name>
<evidence type="ECO:0000313" key="2">
    <source>
        <dbReference type="EMBL" id="MFC5500795.1"/>
    </source>
</evidence>
<evidence type="ECO:0000313" key="3">
    <source>
        <dbReference type="Proteomes" id="UP001596039"/>
    </source>
</evidence>
<keyword evidence="1" id="KW-0472">Membrane</keyword>
<comment type="caution">
    <text evidence="2">The sequence shown here is derived from an EMBL/GenBank/DDBJ whole genome shotgun (WGS) entry which is preliminary data.</text>
</comment>
<proteinExistence type="predicted"/>
<keyword evidence="1" id="KW-1133">Transmembrane helix</keyword>
<keyword evidence="1" id="KW-0812">Transmembrane</keyword>
<evidence type="ECO:0008006" key="4">
    <source>
        <dbReference type="Google" id="ProtNLM"/>
    </source>
</evidence>
<gene>
    <name evidence="2" type="ORF">ACFPJ4_00925</name>
</gene>